<name>A0AAV7R8R4_PLEWA</name>
<dbReference type="AlphaFoldDB" id="A0AAV7R8R4"/>
<comment type="caution">
    <text evidence="2">The sequence shown here is derived from an EMBL/GenBank/DDBJ whole genome shotgun (WGS) entry which is preliminary data.</text>
</comment>
<dbReference type="EMBL" id="JANPWB010000009">
    <property type="protein sequence ID" value="KAJ1148876.1"/>
    <property type="molecule type" value="Genomic_DNA"/>
</dbReference>
<evidence type="ECO:0000313" key="2">
    <source>
        <dbReference type="EMBL" id="KAJ1148876.1"/>
    </source>
</evidence>
<protein>
    <submittedName>
        <fullName evidence="2">Uncharacterized protein</fullName>
    </submittedName>
</protein>
<feature type="region of interest" description="Disordered" evidence="1">
    <location>
        <begin position="53"/>
        <end position="112"/>
    </location>
</feature>
<feature type="region of interest" description="Disordered" evidence="1">
    <location>
        <begin position="138"/>
        <end position="185"/>
    </location>
</feature>
<proteinExistence type="predicted"/>
<evidence type="ECO:0000313" key="3">
    <source>
        <dbReference type="Proteomes" id="UP001066276"/>
    </source>
</evidence>
<organism evidence="2 3">
    <name type="scientific">Pleurodeles waltl</name>
    <name type="common">Iberian ribbed newt</name>
    <dbReference type="NCBI Taxonomy" id="8319"/>
    <lineage>
        <taxon>Eukaryota</taxon>
        <taxon>Metazoa</taxon>
        <taxon>Chordata</taxon>
        <taxon>Craniata</taxon>
        <taxon>Vertebrata</taxon>
        <taxon>Euteleostomi</taxon>
        <taxon>Amphibia</taxon>
        <taxon>Batrachia</taxon>
        <taxon>Caudata</taxon>
        <taxon>Salamandroidea</taxon>
        <taxon>Salamandridae</taxon>
        <taxon>Pleurodelinae</taxon>
        <taxon>Pleurodeles</taxon>
    </lineage>
</organism>
<evidence type="ECO:0000256" key="1">
    <source>
        <dbReference type="SAM" id="MobiDB-lite"/>
    </source>
</evidence>
<sequence>MAPKSARNVADKTESVRQTRMAKEGSDGHSTGKLALGGLTKADCKINAGVVRDGKDQLRGTQPDNKPRDKLQSKTQPSTTDFLAYEEAGPEKVAQERTGAATGEDVDRNRSSEIEKVEYDGRKGEWLKDGGDKFCSLTEESEAASSGYDLNEEDGSGSSEAESLAESMSHVVDPQCGHNAGITSA</sequence>
<keyword evidence="3" id="KW-1185">Reference proteome</keyword>
<feature type="region of interest" description="Disordered" evidence="1">
    <location>
        <begin position="1"/>
        <end position="38"/>
    </location>
</feature>
<dbReference type="Proteomes" id="UP001066276">
    <property type="component" value="Chromosome 5"/>
</dbReference>
<gene>
    <name evidence="2" type="ORF">NDU88_001700</name>
</gene>
<feature type="compositionally biased region" description="Low complexity" evidence="1">
    <location>
        <begin position="156"/>
        <end position="167"/>
    </location>
</feature>
<reference evidence="2" key="1">
    <citation type="journal article" date="2022" name="bioRxiv">
        <title>Sequencing and chromosome-scale assembly of the giantPleurodeles waltlgenome.</title>
        <authorList>
            <person name="Brown T."/>
            <person name="Elewa A."/>
            <person name="Iarovenko S."/>
            <person name="Subramanian E."/>
            <person name="Araus A.J."/>
            <person name="Petzold A."/>
            <person name="Susuki M."/>
            <person name="Suzuki K.-i.T."/>
            <person name="Hayashi T."/>
            <person name="Toyoda A."/>
            <person name="Oliveira C."/>
            <person name="Osipova E."/>
            <person name="Leigh N.D."/>
            <person name="Simon A."/>
            <person name="Yun M.H."/>
        </authorList>
    </citation>
    <scope>NUCLEOTIDE SEQUENCE</scope>
    <source>
        <strain evidence="2">20211129_DDA</strain>
        <tissue evidence="2">Liver</tissue>
    </source>
</reference>
<feature type="compositionally biased region" description="Basic and acidic residues" evidence="1">
    <location>
        <begin position="9"/>
        <end position="27"/>
    </location>
</feature>
<accession>A0AAV7R8R4</accession>